<comment type="pathway">
    <text evidence="2 11">Porphyrin-containing compound metabolism; protoporphyrin-IX biosynthesis; protoporphyrinogen-IX from coproporphyrinogen-III (O2 route): step 1/1.</text>
</comment>
<reference evidence="12 13" key="1">
    <citation type="submission" date="2019-03" db="EMBL/GenBank/DDBJ databases">
        <title>Genomic Encyclopedia of Type Strains, Phase IV (KMG-IV): sequencing the most valuable type-strain genomes for metagenomic binning, comparative biology and taxonomic classification.</title>
        <authorList>
            <person name="Goeker M."/>
        </authorList>
    </citation>
    <scope>NUCLEOTIDE SEQUENCE [LARGE SCALE GENOMIC DNA]</scope>
    <source>
        <strain evidence="12 13">DSM 26377</strain>
    </source>
</reference>
<protein>
    <recommendedName>
        <fullName evidence="11">Oxygen-dependent coproporphyrinogen-III oxidase</fullName>
        <shortName evidence="11">CPO</shortName>
        <shortName evidence="11">Coprogen oxidase</shortName>
        <shortName evidence="11">Coproporphyrinogenase</shortName>
        <ecNumber evidence="11">1.3.3.3</ecNumber>
    </recommendedName>
</protein>
<comment type="subunit">
    <text evidence="4 11">Homodimer.</text>
</comment>
<comment type="caution">
    <text evidence="12">The sequence shown here is derived from an EMBL/GenBank/DDBJ whole genome shotgun (WGS) entry which is preliminary data.</text>
</comment>
<evidence type="ECO:0000256" key="10">
    <source>
        <dbReference type="ARBA" id="ARBA00059657"/>
    </source>
</evidence>
<dbReference type="PANTHER" id="PTHR10755:SF0">
    <property type="entry name" value="OXYGEN-DEPENDENT COPROPORPHYRINOGEN-III OXIDASE, MITOCHONDRIAL"/>
    <property type="match status" value="1"/>
</dbReference>
<feature type="binding site" evidence="11">
    <location>
        <position position="113"/>
    </location>
    <ligand>
        <name>a divalent metal cation</name>
        <dbReference type="ChEBI" id="CHEBI:60240"/>
    </ligand>
</feature>
<dbReference type="InterPro" id="IPR036406">
    <property type="entry name" value="Coprogen_oxidase_aer_sf"/>
</dbReference>
<feature type="site" description="Important for dimerization" evidence="11">
    <location>
        <position position="182"/>
    </location>
</feature>
<gene>
    <name evidence="11" type="primary">hemF</name>
    <name evidence="12" type="ORF">DFR24_3052</name>
</gene>
<comment type="function">
    <text evidence="10 11">Involved in the heme biosynthesis. Catalyzes the aerobic oxidative decarboxylation of propionate groups of rings A and B of coproporphyrinogen-III to yield the vinyl groups in protoporphyrinogen-IX.</text>
</comment>
<dbReference type="Pfam" id="PF01218">
    <property type="entry name" value="Coprogen_oxidas"/>
    <property type="match status" value="1"/>
</dbReference>
<keyword evidence="8 11" id="KW-0627">Porphyrin biosynthesis</keyword>
<sequence>MSPLPEQQPDAAAVEQWLRGLQTRICEGLEQADGSAQFCRDEWTRAEGGGGTTRILENGALFERAGVGFSLVHGPRLPPSASAARPELAGRGFRAMGVSLVLHPRNPFVPTTHLNVRYLVAEKPDADPVWWFGGGYDLTPYYPFEEDAVHWHRSAKAACDSAGATIYPRLKKHCDDYFVLKHRGETRGVGGLFCDDWSEGGFGASFALIRAIGDSFLPAYLPIVERRRGTPYGEAERDWQLVRRGRYVEFNLVWDRGTLFGLQSGGRTESILMSMPPEVRWRYDLKPAPGSPEARLIDEFLKPRDWLGT</sequence>
<dbReference type="GO" id="GO:0004109">
    <property type="term" value="F:coproporphyrinogen oxidase activity"/>
    <property type="evidence" value="ECO:0007669"/>
    <property type="project" value="UniProtKB-UniRule"/>
</dbReference>
<comment type="subcellular location">
    <subcellularLocation>
        <location evidence="1 11">Cytoplasm</location>
    </subcellularLocation>
</comment>
<feature type="binding site" evidence="11">
    <location>
        <position position="182"/>
    </location>
    <ligand>
        <name>a divalent metal cation</name>
        <dbReference type="ChEBI" id="CHEBI:60240"/>
    </ligand>
</feature>
<dbReference type="RefSeq" id="WP_133882208.1">
    <property type="nucleotide sequence ID" value="NZ_MWIN01000002.1"/>
</dbReference>
<evidence type="ECO:0000256" key="11">
    <source>
        <dbReference type="HAMAP-Rule" id="MF_00333"/>
    </source>
</evidence>
<feature type="binding site" evidence="11">
    <location>
        <position position="99"/>
    </location>
    <ligand>
        <name>substrate</name>
    </ligand>
</feature>
<evidence type="ECO:0000313" key="12">
    <source>
        <dbReference type="EMBL" id="TDU28677.1"/>
    </source>
</evidence>
<keyword evidence="13" id="KW-1185">Reference proteome</keyword>
<proteinExistence type="inferred from homology"/>
<name>A0A4S3K9M4_9GAMM</name>
<evidence type="ECO:0000256" key="9">
    <source>
        <dbReference type="ARBA" id="ARBA00049102"/>
    </source>
</evidence>
<feature type="binding site" evidence="11">
    <location>
        <position position="103"/>
    </location>
    <ligand>
        <name>a divalent metal cation</name>
        <dbReference type="ChEBI" id="CHEBI:60240"/>
    </ligand>
</feature>
<feature type="region of interest" description="Important for dimerization" evidence="11">
    <location>
        <begin position="247"/>
        <end position="282"/>
    </location>
</feature>
<feature type="active site" description="Proton donor" evidence="11">
    <location>
        <position position="113"/>
    </location>
</feature>
<evidence type="ECO:0000256" key="3">
    <source>
        <dbReference type="ARBA" id="ARBA00010644"/>
    </source>
</evidence>
<dbReference type="OrthoDB" id="9777553at2"/>
<evidence type="ECO:0000256" key="7">
    <source>
        <dbReference type="ARBA" id="ARBA00023133"/>
    </source>
</evidence>
<dbReference type="GO" id="GO:0005737">
    <property type="term" value="C:cytoplasm"/>
    <property type="evidence" value="ECO:0007669"/>
    <property type="project" value="UniProtKB-SubCell"/>
</dbReference>
<evidence type="ECO:0000256" key="2">
    <source>
        <dbReference type="ARBA" id="ARBA00005168"/>
    </source>
</evidence>
<keyword evidence="5 11" id="KW-0963">Cytoplasm</keyword>
<dbReference type="PANTHER" id="PTHR10755">
    <property type="entry name" value="COPROPORPHYRINOGEN III OXIDASE, MITOCHONDRIAL"/>
    <property type="match status" value="1"/>
</dbReference>
<dbReference type="InterPro" id="IPR001260">
    <property type="entry name" value="Coprogen_oxidase_aer"/>
</dbReference>
<evidence type="ECO:0000256" key="1">
    <source>
        <dbReference type="ARBA" id="ARBA00004496"/>
    </source>
</evidence>
<dbReference type="Proteomes" id="UP000295341">
    <property type="component" value="Unassembled WGS sequence"/>
</dbReference>
<dbReference type="HAMAP" id="MF_00333">
    <property type="entry name" value="Coprogen_oxidas"/>
    <property type="match status" value="1"/>
</dbReference>
<accession>A0A4S3K9M4</accession>
<feature type="binding site" evidence="11">
    <location>
        <begin position="265"/>
        <end position="267"/>
    </location>
    <ligand>
        <name>substrate</name>
    </ligand>
</feature>
<dbReference type="SUPFAM" id="SSF102886">
    <property type="entry name" value="Coproporphyrinogen III oxidase"/>
    <property type="match status" value="1"/>
</dbReference>
<dbReference type="EC" id="1.3.3.3" evidence="11"/>
<dbReference type="AlphaFoldDB" id="A0A4S3K9M4"/>
<dbReference type="PRINTS" id="PR00073">
    <property type="entry name" value="COPRGNOXDASE"/>
</dbReference>
<dbReference type="Gene3D" id="3.40.1500.10">
    <property type="entry name" value="Coproporphyrinogen III oxidase, aerobic"/>
    <property type="match status" value="1"/>
</dbReference>
<evidence type="ECO:0000256" key="4">
    <source>
        <dbReference type="ARBA" id="ARBA00011738"/>
    </source>
</evidence>
<dbReference type="EMBL" id="SOBT01000009">
    <property type="protein sequence ID" value="TDU28677.1"/>
    <property type="molecule type" value="Genomic_DNA"/>
</dbReference>
<keyword evidence="11" id="KW-0479">Metal-binding</keyword>
<organism evidence="12 13">
    <name type="scientific">Panacagrimonas perspica</name>
    <dbReference type="NCBI Taxonomy" id="381431"/>
    <lineage>
        <taxon>Bacteria</taxon>
        <taxon>Pseudomonadati</taxon>
        <taxon>Pseudomonadota</taxon>
        <taxon>Gammaproteobacteria</taxon>
        <taxon>Nevskiales</taxon>
        <taxon>Nevskiaceae</taxon>
        <taxon>Panacagrimonas</taxon>
    </lineage>
</organism>
<evidence type="ECO:0000256" key="5">
    <source>
        <dbReference type="ARBA" id="ARBA00022490"/>
    </source>
</evidence>
<evidence type="ECO:0000313" key="13">
    <source>
        <dbReference type="Proteomes" id="UP000295341"/>
    </source>
</evidence>
<keyword evidence="7 11" id="KW-0350">Heme biosynthesis</keyword>
<feature type="binding site" evidence="11">
    <location>
        <begin position="115"/>
        <end position="117"/>
    </location>
    <ligand>
        <name>substrate</name>
    </ligand>
</feature>
<evidence type="ECO:0000256" key="6">
    <source>
        <dbReference type="ARBA" id="ARBA00023002"/>
    </source>
</evidence>
<comment type="catalytic activity">
    <reaction evidence="9 11">
        <text>coproporphyrinogen III + O2 + 2 H(+) = protoporphyrinogen IX + 2 CO2 + 2 H2O</text>
        <dbReference type="Rhea" id="RHEA:18257"/>
        <dbReference type="ChEBI" id="CHEBI:15377"/>
        <dbReference type="ChEBI" id="CHEBI:15378"/>
        <dbReference type="ChEBI" id="CHEBI:15379"/>
        <dbReference type="ChEBI" id="CHEBI:16526"/>
        <dbReference type="ChEBI" id="CHEBI:57307"/>
        <dbReference type="ChEBI" id="CHEBI:57309"/>
        <dbReference type="EC" id="1.3.3.3"/>
    </reaction>
</comment>
<dbReference type="GO" id="GO:0042803">
    <property type="term" value="F:protein homodimerization activity"/>
    <property type="evidence" value="ECO:0007669"/>
    <property type="project" value="UniProtKB-UniRule"/>
</dbReference>
<comment type="similarity">
    <text evidence="3 11">Belongs to the aerobic coproporphyrinogen-III oxidase family.</text>
</comment>
<dbReference type="UniPathway" id="UPA00251">
    <property type="reaction ID" value="UER00322"/>
</dbReference>
<comment type="cofactor">
    <cofactor evidence="11">
        <name>a divalent metal cation</name>
        <dbReference type="ChEBI" id="CHEBI:60240"/>
    </cofactor>
</comment>
<dbReference type="GO" id="GO:0006782">
    <property type="term" value="P:protoporphyrinogen IX biosynthetic process"/>
    <property type="evidence" value="ECO:0007669"/>
    <property type="project" value="UniProtKB-UniRule"/>
</dbReference>
<feature type="binding site" evidence="11">
    <location>
        <position position="152"/>
    </location>
    <ligand>
        <name>a divalent metal cation</name>
        <dbReference type="ChEBI" id="CHEBI:60240"/>
    </ligand>
</feature>
<dbReference type="GO" id="GO:0046872">
    <property type="term" value="F:metal ion binding"/>
    <property type="evidence" value="ECO:0007669"/>
    <property type="project" value="UniProtKB-KW"/>
</dbReference>
<keyword evidence="6 11" id="KW-0560">Oxidoreductase</keyword>
<dbReference type="NCBIfam" id="NF003727">
    <property type="entry name" value="PRK05330.1"/>
    <property type="match status" value="1"/>
</dbReference>
<dbReference type="PIRSF" id="PIRSF000166">
    <property type="entry name" value="Coproporphyri_ox"/>
    <property type="match status" value="1"/>
</dbReference>
<evidence type="ECO:0000256" key="8">
    <source>
        <dbReference type="ARBA" id="ARBA00023244"/>
    </source>
</evidence>
<dbReference type="FunFam" id="3.40.1500.10:FF:000001">
    <property type="entry name" value="Oxygen-dependent coproporphyrinogen-III oxidase"/>
    <property type="match status" value="1"/>
</dbReference>